<feature type="chain" id="PRO_5015445233" evidence="3">
    <location>
        <begin position="31"/>
        <end position="155"/>
    </location>
</feature>
<keyword evidence="3" id="KW-0732">Signal</keyword>
<sequence length="155" mass="17106">MKKYFLKLAIIVCSFTLIIGFLFNQPSAFASTQNTLVNSENNQTNNLDNKENPAQQRVGQVAIFFGGIVVAWILDGAISYKSGKAPSEWVNMGLKNIEKKIKNFSKNDVLSRPINVSQNGQVSGCIKYPCQIQRTSPDNSSEPTKNSLDPIPLPI</sequence>
<keyword evidence="2" id="KW-0812">Transmembrane</keyword>
<evidence type="ECO:0000256" key="3">
    <source>
        <dbReference type="SAM" id="SignalP"/>
    </source>
</evidence>
<protein>
    <submittedName>
        <fullName evidence="4">Uncharacterized protein</fullName>
    </submittedName>
</protein>
<dbReference type="EMBL" id="QFVR01000048">
    <property type="protein sequence ID" value="PWI22823.1"/>
    <property type="molecule type" value="Genomic_DNA"/>
</dbReference>
<feature type="signal peptide" evidence="3">
    <location>
        <begin position="1"/>
        <end position="30"/>
    </location>
</feature>
<gene>
    <name evidence="4" type="ORF">DEX24_16665</name>
</gene>
<evidence type="ECO:0000313" key="5">
    <source>
        <dbReference type="Proteomes" id="UP000245938"/>
    </source>
</evidence>
<keyword evidence="5" id="KW-1185">Reference proteome</keyword>
<name>A0A2U3AE56_9BACL</name>
<dbReference type="RefSeq" id="WP_109307497.1">
    <property type="nucleotide sequence ID" value="NZ_BJUF01000098.1"/>
</dbReference>
<evidence type="ECO:0000256" key="2">
    <source>
        <dbReference type="SAM" id="Phobius"/>
    </source>
</evidence>
<evidence type="ECO:0000313" key="4">
    <source>
        <dbReference type="EMBL" id="PWI22823.1"/>
    </source>
</evidence>
<feature type="transmembrane region" description="Helical" evidence="2">
    <location>
        <begin position="54"/>
        <end position="74"/>
    </location>
</feature>
<dbReference type="AlphaFoldDB" id="A0A2U3AE56"/>
<organism evidence="4 5">
    <name type="scientific">Kurthia sibirica</name>
    <dbReference type="NCBI Taxonomy" id="202750"/>
    <lineage>
        <taxon>Bacteria</taxon>
        <taxon>Bacillati</taxon>
        <taxon>Bacillota</taxon>
        <taxon>Bacilli</taxon>
        <taxon>Bacillales</taxon>
        <taxon>Caryophanaceae</taxon>
        <taxon>Kurthia</taxon>
    </lineage>
</organism>
<comment type="caution">
    <text evidence="4">The sequence shown here is derived from an EMBL/GenBank/DDBJ whole genome shotgun (WGS) entry which is preliminary data.</text>
</comment>
<accession>A0A2U3AE56</accession>
<dbReference type="OrthoDB" id="3010266at2"/>
<reference evidence="4 5" key="1">
    <citation type="submission" date="2018-05" db="EMBL/GenBank/DDBJ databases">
        <title>Kurthia sibirica genome sequence.</title>
        <authorList>
            <person name="Maclea K.S."/>
            <person name="Goen A.E."/>
        </authorList>
    </citation>
    <scope>NUCLEOTIDE SEQUENCE [LARGE SCALE GENOMIC DNA]</scope>
    <source>
        <strain evidence="4 5">ATCC 49154</strain>
    </source>
</reference>
<keyword evidence="2" id="KW-1133">Transmembrane helix</keyword>
<evidence type="ECO:0000256" key="1">
    <source>
        <dbReference type="SAM" id="MobiDB-lite"/>
    </source>
</evidence>
<dbReference type="Proteomes" id="UP000245938">
    <property type="component" value="Unassembled WGS sequence"/>
</dbReference>
<feature type="region of interest" description="Disordered" evidence="1">
    <location>
        <begin position="133"/>
        <end position="155"/>
    </location>
</feature>
<proteinExistence type="predicted"/>
<keyword evidence="2" id="KW-0472">Membrane</keyword>
<feature type="compositionally biased region" description="Polar residues" evidence="1">
    <location>
        <begin position="133"/>
        <end position="147"/>
    </location>
</feature>